<name>A0A9D1PRS1_9FIRM</name>
<dbReference type="GO" id="GO:0003677">
    <property type="term" value="F:DNA binding"/>
    <property type="evidence" value="ECO:0007669"/>
    <property type="project" value="UniProtKB-KW"/>
</dbReference>
<reference evidence="6" key="1">
    <citation type="journal article" date="2021" name="PeerJ">
        <title>Extensive microbial diversity within the chicken gut microbiome revealed by metagenomics and culture.</title>
        <authorList>
            <person name="Gilroy R."/>
            <person name="Ravi A."/>
            <person name="Getino M."/>
            <person name="Pursley I."/>
            <person name="Horton D.L."/>
            <person name="Alikhan N.F."/>
            <person name="Baker D."/>
            <person name="Gharbi K."/>
            <person name="Hall N."/>
            <person name="Watson M."/>
            <person name="Adriaenssens E.M."/>
            <person name="Foster-Nyarko E."/>
            <person name="Jarju S."/>
            <person name="Secka A."/>
            <person name="Antonio M."/>
            <person name="Oren A."/>
            <person name="Chaudhuri R.R."/>
            <person name="La Ragione R."/>
            <person name="Hildebrand F."/>
            <person name="Pallen M.J."/>
        </authorList>
    </citation>
    <scope>NUCLEOTIDE SEQUENCE</scope>
    <source>
        <strain evidence="6">5790</strain>
    </source>
</reference>
<evidence type="ECO:0000313" key="7">
    <source>
        <dbReference type="Proteomes" id="UP000824162"/>
    </source>
</evidence>
<protein>
    <submittedName>
        <fullName evidence="6">Crp/Fnr family transcriptional regulator</fullName>
    </submittedName>
</protein>
<dbReference type="InterPro" id="IPR012318">
    <property type="entry name" value="HTH_CRP"/>
</dbReference>
<dbReference type="PANTHER" id="PTHR24567:SF58">
    <property type="entry name" value="CYCLIC AMP-BINDING REGULATORY PROTEIN"/>
    <property type="match status" value="1"/>
</dbReference>
<evidence type="ECO:0000259" key="4">
    <source>
        <dbReference type="PROSITE" id="PS50042"/>
    </source>
</evidence>
<dbReference type="EMBL" id="DXIJ01000054">
    <property type="protein sequence ID" value="HIV85694.1"/>
    <property type="molecule type" value="Genomic_DNA"/>
</dbReference>
<dbReference type="Pfam" id="PF00027">
    <property type="entry name" value="cNMP_binding"/>
    <property type="match status" value="1"/>
</dbReference>
<dbReference type="PROSITE" id="PS51063">
    <property type="entry name" value="HTH_CRP_2"/>
    <property type="match status" value="1"/>
</dbReference>
<dbReference type="Proteomes" id="UP000824162">
    <property type="component" value="Unassembled WGS sequence"/>
</dbReference>
<evidence type="ECO:0000256" key="2">
    <source>
        <dbReference type="ARBA" id="ARBA00023125"/>
    </source>
</evidence>
<gene>
    <name evidence="6" type="ORF">H9900_02655</name>
</gene>
<feature type="domain" description="Cyclic nucleotide-binding" evidence="4">
    <location>
        <begin position="13"/>
        <end position="104"/>
    </location>
</feature>
<sequence length="216" mass="24576">MKKYLEIIKKSKLFYKISERDIEAMLSGHETAVRSYLRGEYIFRRGQQINSAAVVLCGFVQIESEDYWGNLSILSKVGRGELFGEAYACLKNSAISVSAVAETDAVILFVGIDEITSAQNPLHVQLTLNLLTVLAEKNRVLAQKIEHMSRRSIREKLLSYLSEQSQAHGSPVFLIDFNRQQLADFLSVDRSALSRELCRMRSEGILDFHKNRFELK</sequence>
<evidence type="ECO:0000256" key="3">
    <source>
        <dbReference type="ARBA" id="ARBA00023163"/>
    </source>
</evidence>
<dbReference type="InterPro" id="IPR036390">
    <property type="entry name" value="WH_DNA-bd_sf"/>
</dbReference>
<dbReference type="PROSITE" id="PS50042">
    <property type="entry name" value="CNMP_BINDING_3"/>
    <property type="match status" value="1"/>
</dbReference>
<accession>A0A9D1PRS1</accession>
<keyword evidence="2" id="KW-0238">DNA-binding</keyword>
<keyword evidence="3" id="KW-0804">Transcription</keyword>
<dbReference type="SUPFAM" id="SSF46785">
    <property type="entry name" value="Winged helix' DNA-binding domain"/>
    <property type="match status" value="1"/>
</dbReference>
<dbReference type="SMART" id="SM00100">
    <property type="entry name" value="cNMP"/>
    <property type="match status" value="1"/>
</dbReference>
<evidence type="ECO:0000259" key="5">
    <source>
        <dbReference type="PROSITE" id="PS51063"/>
    </source>
</evidence>
<dbReference type="InterPro" id="IPR000595">
    <property type="entry name" value="cNMP-bd_dom"/>
</dbReference>
<dbReference type="Gene3D" id="2.60.120.10">
    <property type="entry name" value="Jelly Rolls"/>
    <property type="match status" value="1"/>
</dbReference>
<comment type="caution">
    <text evidence="6">The sequence shown here is derived from an EMBL/GenBank/DDBJ whole genome shotgun (WGS) entry which is preliminary data.</text>
</comment>
<dbReference type="SUPFAM" id="SSF51206">
    <property type="entry name" value="cAMP-binding domain-like"/>
    <property type="match status" value="1"/>
</dbReference>
<dbReference type="Pfam" id="PF13545">
    <property type="entry name" value="HTH_Crp_2"/>
    <property type="match status" value="1"/>
</dbReference>
<dbReference type="InterPro" id="IPR018490">
    <property type="entry name" value="cNMP-bd_dom_sf"/>
</dbReference>
<dbReference type="GO" id="GO:0005829">
    <property type="term" value="C:cytosol"/>
    <property type="evidence" value="ECO:0007669"/>
    <property type="project" value="TreeGrafter"/>
</dbReference>
<dbReference type="PANTHER" id="PTHR24567">
    <property type="entry name" value="CRP FAMILY TRANSCRIPTIONAL REGULATORY PROTEIN"/>
    <property type="match status" value="1"/>
</dbReference>
<dbReference type="CDD" id="cd00038">
    <property type="entry name" value="CAP_ED"/>
    <property type="match status" value="1"/>
</dbReference>
<feature type="domain" description="HTH crp-type" evidence="5">
    <location>
        <begin position="151"/>
        <end position="216"/>
    </location>
</feature>
<dbReference type="AlphaFoldDB" id="A0A9D1PRS1"/>
<dbReference type="GO" id="GO:0003700">
    <property type="term" value="F:DNA-binding transcription factor activity"/>
    <property type="evidence" value="ECO:0007669"/>
    <property type="project" value="TreeGrafter"/>
</dbReference>
<evidence type="ECO:0000313" key="6">
    <source>
        <dbReference type="EMBL" id="HIV85694.1"/>
    </source>
</evidence>
<reference evidence="6" key="2">
    <citation type="submission" date="2021-04" db="EMBL/GenBank/DDBJ databases">
        <authorList>
            <person name="Gilroy R."/>
        </authorList>
    </citation>
    <scope>NUCLEOTIDE SEQUENCE</scope>
    <source>
        <strain evidence="6">5790</strain>
    </source>
</reference>
<organism evidence="6 7">
    <name type="scientific">Candidatus Monoglobus merdigallinarum</name>
    <dbReference type="NCBI Taxonomy" id="2838698"/>
    <lineage>
        <taxon>Bacteria</taxon>
        <taxon>Bacillati</taxon>
        <taxon>Bacillota</taxon>
        <taxon>Clostridia</taxon>
        <taxon>Monoglobales</taxon>
        <taxon>Monoglobaceae</taxon>
        <taxon>Monoglobus</taxon>
    </lineage>
</organism>
<evidence type="ECO:0000256" key="1">
    <source>
        <dbReference type="ARBA" id="ARBA00023015"/>
    </source>
</evidence>
<dbReference type="InterPro" id="IPR014710">
    <property type="entry name" value="RmlC-like_jellyroll"/>
</dbReference>
<dbReference type="InterPro" id="IPR050397">
    <property type="entry name" value="Env_Response_Regulators"/>
</dbReference>
<proteinExistence type="predicted"/>
<keyword evidence="1" id="KW-0805">Transcription regulation</keyword>